<reference evidence="3 4" key="1">
    <citation type="submission" date="2020-08" db="EMBL/GenBank/DDBJ databases">
        <title>Genome sequence of Thermomonas carbonis KCTC 42013T.</title>
        <authorList>
            <person name="Hyun D.-W."/>
            <person name="Bae J.-W."/>
        </authorList>
    </citation>
    <scope>NUCLEOTIDE SEQUENCE [LARGE SCALE GENOMIC DNA]</scope>
    <source>
        <strain evidence="3 4">KCTC 42013</strain>
    </source>
</reference>
<feature type="signal peptide" evidence="2">
    <location>
        <begin position="1"/>
        <end position="21"/>
    </location>
</feature>
<protein>
    <submittedName>
        <fullName evidence="3">TolC family protein</fullName>
    </submittedName>
</protein>
<name>A0A7G9SSH5_9GAMM</name>
<proteinExistence type="inferred from homology"/>
<evidence type="ECO:0000256" key="2">
    <source>
        <dbReference type="SAM" id="SignalP"/>
    </source>
</evidence>
<accession>A0A7G9SSH5</accession>
<feature type="chain" id="PRO_5029018260" evidence="2">
    <location>
        <begin position="22"/>
        <end position="429"/>
    </location>
</feature>
<dbReference type="Proteomes" id="UP000515804">
    <property type="component" value="Chromosome"/>
</dbReference>
<dbReference type="PANTHER" id="PTHR30203">
    <property type="entry name" value="OUTER MEMBRANE CATION EFFLUX PROTEIN"/>
    <property type="match status" value="1"/>
</dbReference>
<dbReference type="InterPro" id="IPR003423">
    <property type="entry name" value="OMP_efflux"/>
</dbReference>
<dbReference type="AlphaFoldDB" id="A0A7G9SSH5"/>
<comment type="similarity">
    <text evidence="1">Belongs to the outer membrane factor (OMF) (TC 1.B.17) family.</text>
</comment>
<sequence>MWLRLAALAVLSLVPCLPARAQAMPDSSTILSLDDAFARVADSHPDLRLLGPRQHVLLAERDRSMLRAPLRIGAELENALGSGDARGLQGTELTLNLSSVFERGGKLDARRTLADRRIDAFAVERETRRLDLLAETARRYLAMTGAREQREIALLDIAQRTRTVAGARQRLQAGASPESVVLTAQAALARAELDRDRAAQRVIAARQHLAALWGERAPSFDVEAGDPLTLPKMSDMGALAALLERTPELHAFASDARVREARLQLVRSESVADLDWSFGVRRLQARGDFGLVAGVSMPLGARSRAQPAIRAAEAELASLEIEREAKDMALYSTLVEAHGRYRVAQLEVARLRDDVLPKLARAEAAAERAYRAGAISYLEWAQLQSERTAARKQQLEVALDAQRALIELQRLTGQSLVVDAASSARGNTP</sequence>
<dbReference type="KEGG" id="tcn:H9L16_04185"/>
<keyword evidence="2" id="KW-0732">Signal</keyword>
<dbReference type="SUPFAM" id="SSF56954">
    <property type="entry name" value="Outer membrane efflux proteins (OEP)"/>
    <property type="match status" value="1"/>
</dbReference>
<dbReference type="InterPro" id="IPR010131">
    <property type="entry name" value="MdtP/NodT-like"/>
</dbReference>
<organism evidence="3 4">
    <name type="scientific">Thermomonas carbonis</name>
    <dbReference type="NCBI Taxonomy" id="1463158"/>
    <lineage>
        <taxon>Bacteria</taxon>
        <taxon>Pseudomonadati</taxon>
        <taxon>Pseudomonadota</taxon>
        <taxon>Gammaproteobacteria</taxon>
        <taxon>Lysobacterales</taxon>
        <taxon>Lysobacteraceae</taxon>
        <taxon>Thermomonas</taxon>
    </lineage>
</organism>
<keyword evidence="4" id="KW-1185">Reference proteome</keyword>
<evidence type="ECO:0000313" key="3">
    <source>
        <dbReference type="EMBL" id="QNN70800.1"/>
    </source>
</evidence>
<dbReference type="Pfam" id="PF02321">
    <property type="entry name" value="OEP"/>
    <property type="match status" value="2"/>
</dbReference>
<dbReference type="EMBL" id="CP060719">
    <property type="protein sequence ID" value="QNN70800.1"/>
    <property type="molecule type" value="Genomic_DNA"/>
</dbReference>
<gene>
    <name evidence="3" type="ORF">H9L16_04185</name>
</gene>
<dbReference type="Gene3D" id="1.20.1600.10">
    <property type="entry name" value="Outer membrane efflux proteins (OEP)"/>
    <property type="match status" value="1"/>
</dbReference>
<evidence type="ECO:0000256" key="1">
    <source>
        <dbReference type="ARBA" id="ARBA00007613"/>
    </source>
</evidence>
<evidence type="ECO:0000313" key="4">
    <source>
        <dbReference type="Proteomes" id="UP000515804"/>
    </source>
</evidence>
<dbReference type="GO" id="GO:0015562">
    <property type="term" value="F:efflux transmembrane transporter activity"/>
    <property type="evidence" value="ECO:0007669"/>
    <property type="project" value="InterPro"/>
</dbReference>
<dbReference type="RefSeq" id="WP_187553315.1">
    <property type="nucleotide sequence ID" value="NZ_BMZL01000001.1"/>
</dbReference>
<dbReference type="PANTHER" id="PTHR30203:SF24">
    <property type="entry name" value="BLR4935 PROTEIN"/>
    <property type="match status" value="1"/>
</dbReference>